<organism evidence="1 2">
    <name type="scientific">Callosobruchus maculatus</name>
    <name type="common">Southern cowpea weevil</name>
    <name type="synonym">Pulse bruchid</name>
    <dbReference type="NCBI Taxonomy" id="64391"/>
    <lineage>
        <taxon>Eukaryota</taxon>
        <taxon>Metazoa</taxon>
        <taxon>Ecdysozoa</taxon>
        <taxon>Arthropoda</taxon>
        <taxon>Hexapoda</taxon>
        <taxon>Insecta</taxon>
        <taxon>Pterygota</taxon>
        <taxon>Neoptera</taxon>
        <taxon>Endopterygota</taxon>
        <taxon>Coleoptera</taxon>
        <taxon>Polyphaga</taxon>
        <taxon>Cucujiformia</taxon>
        <taxon>Chrysomeloidea</taxon>
        <taxon>Chrysomelidae</taxon>
        <taxon>Bruchinae</taxon>
        <taxon>Bruchini</taxon>
        <taxon>Callosobruchus</taxon>
    </lineage>
</organism>
<dbReference type="AlphaFoldDB" id="A0A653DJ01"/>
<keyword evidence="2" id="KW-1185">Reference proteome</keyword>
<gene>
    <name evidence="1" type="ORF">CALMAC_LOCUS17967</name>
</gene>
<dbReference type="OrthoDB" id="5428132at2759"/>
<evidence type="ECO:0000313" key="2">
    <source>
        <dbReference type="Proteomes" id="UP000410492"/>
    </source>
</evidence>
<dbReference type="EMBL" id="CAACVG010012391">
    <property type="protein sequence ID" value="VEN60191.1"/>
    <property type="molecule type" value="Genomic_DNA"/>
</dbReference>
<reference evidence="1 2" key="1">
    <citation type="submission" date="2019-01" db="EMBL/GenBank/DDBJ databases">
        <authorList>
            <person name="Sayadi A."/>
        </authorList>
    </citation>
    <scope>NUCLEOTIDE SEQUENCE [LARGE SCALE GENOMIC DNA]</scope>
</reference>
<proteinExistence type="predicted"/>
<accession>A0A653DJ01</accession>
<feature type="non-terminal residue" evidence="1">
    <location>
        <position position="66"/>
    </location>
</feature>
<evidence type="ECO:0000313" key="1">
    <source>
        <dbReference type="EMBL" id="VEN60191.1"/>
    </source>
</evidence>
<name>A0A653DJ01_CALMS</name>
<dbReference type="Proteomes" id="UP000410492">
    <property type="component" value="Unassembled WGS sequence"/>
</dbReference>
<protein>
    <submittedName>
        <fullName evidence="1">Uncharacterized protein</fullName>
    </submittedName>
</protein>
<sequence>MPRCYMVKKQSNKYQNWDQSDGAATVLEVPDSPTEGSTAPLCYTSLTNRSALSPDFIPNGSSIPSA</sequence>